<dbReference type="AlphaFoldDB" id="A0AA94L021"/>
<dbReference type="Proteomes" id="UP000198506">
    <property type="component" value="Unassembled WGS sequence"/>
</dbReference>
<protein>
    <submittedName>
        <fullName evidence="2">Uncharacterized conserved protein</fullName>
    </submittedName>
</protein>
<dbReference type="Pfam" id="PF05618">
    <property type="entry name" value="Zn_protease"/>
    <property type="match status" value="1"/>
</dbReference>
<dbReference type="InterPro" id="IPR021109">
    <property type="entry name" value="Peptidase_aspartic_dom_sf"/>
</dbReference>
<accession>A0AA94L021</accession>
<feature type="domain" description="Retropepsin-like aspartic endopeptidase" evidence="1">
    <location>
        <begin position="12"/>
        <end position="145"/>
    </location>
</feature>
<dbReference type="EMBL" id="FOZN01000003">
    <property type="protein sequence ID" value="SFS14865.1"/>
    <property type="molecule type" value="Genomic_DNA"/>
</dbReference>
<keyword evidence="3" id="KW-1185">Reference proteome</keyword>
<name>A0AA94L021_9MICO</name>
<dbReference type="RefSeq" id="WP_092918291.1">
    <property type="nucleotide sequence ID" value="NZ_FOZN01000003.1"/>
</dbReference>
<dbReference type="SUPFAM" id="SSF50630">
    <property type="entry name" value="Acid proteases"/>
    <property type="match status" value="1"/>
</dbReference>
<dbReference type="PANTHER" id="PTHR38037:SF1">
    <property type="entry name" value="ATP-DEPENDENT ZINC PROTEASE DOMAIN-CONTAINING PROTEIN-RELATED"/>
    <property type="match status" value="1"/>
</dbReference>
<sequence length="162" mass="18140">MGRHHPSTPATAGWREWVGLPELGVAHMKAKLDTGARTSAMHAFDLAEFTRDGADWVRFEVHPWQRSKADAVVAEHAVHDRRRVRSSTGHEQERIVIRTAITLLGRDVTTEVTLASRDEMGFRMLVGREALRQGFAVDSAHSYLGGRPPREVRLRNRGRSGA</sequence>
<comment type="caution">
    <text evidence="2">The sequence shown here is derived from an EMBL/GenBank/DDBJ whole genome shotgun (WGS) entry which is preliminary data.</text>
</comment>
<organism evidence="2 3">
    <name type="scientific">Agrococcus baldri</name>
    <dbReference type="NCBI Taxonomy" id="153730"/>
    <lineage>
        <taxon>Bacteria</taxon>
        <taxon>Bacillati</taxon>
        <taxon>Actinomycetota</taxon>
        <taxon>Actinomycetes</taxon>
        <taxon>Micrococcales</taxon>
        <taxon>Microbacteriaceae</taxon>
        <taxon>Agrococcus</taxon>
    </lineage>
</organism>
<dbReference type="InterPro" id="IPR008503">
    <property type="entry name" value="Asp_endopeptidase"/>
</dbReference>
<reference evidence="2 3" key="1">
    <citation type="submission" date="2016-10" db="EMBL/GenBank/DDBJ databases">
        <authorList>
            <person name="Varghese N."/>
            <person name="Submissions S."/>
        </authorList>
    </citation>
    <scope>NUCLEOTIDE SEQUENCE [LARGE SCALE GENOMIC DNA]</scope>
    <source>
        <strain evidence="2 3">IAM 15147</strain>
    </source>
</reference>
<gene>
    <name evidence="2" type="ORF">SAMN04487783_1923</name>
</gene>
<evidence type="ECO:0000313" key="2">
    <source>
        <dbReference type="EMBL" id="SFS14865.1"/>
    </source>
</evidence>
<evidence type="ECO:0000313" key="3">
    <source>
        <dbReference type="Proteomes" id="UP000198506"/>
    </source>
</evidence>
<proteinExistence type="predicted"/>
<evidence type="ECO:0000259" key="1">
    <source>
        <dbReference type="Pfam" id="PF05618"/>
    </source>
</evidence>
<dbReference type="PANTHER" id="PTHR38037">
    <property type="entry name" value="ZN_PROTEASE DOMAIN-CONTAINING PROTEIN"/>
    <property type="match status" value="1"/>
</dbReference>
<dbReference type="Gene3D" id="2.40.70.10">
    <property type="entry name" value="Acid Proteases"/>
    <property type="match status" value="1"/>
</dbReference>